<dbReference type="Gene3D" id="1.20.120.1760">
    <property type="match status" value="1"/>
</dbReference>
<keyword evidence="6 12" id="KW-1133">Transmembrane helix</keyword>
<keyword evidence="8 12" id="KW-0472">Membrane</keyword>
<keyword evidence="7" id="KW-0443">Lipid metabolism</keyword>
<name>A0A8J3YFH2_9ACTN</name>
<dbReference type="PROSITE" id="PS00379">
    <property type="entry name" value="CDP_ALCOHOL_P_TRANSF"/>
    <property type="match status" value="1"/>
</dbReference>
<evidence type="ECO:0000256" key="7">
    <source>
        <dbReference type="ARBA" id="ARBA00023098"/>
    </source>
</evidence>
<evidence type="ECO:0000256" key="8">
    <source>
        <dbReference type="ARBA" id="ARBA00023136"/>
    </source>
</evidence>
<comment type="subcellular location">
    <subcellularLocation>
        <location evidence="1">Membrane</location>
        <topology evidence="1">Multi-pass membrane protein</topology>
    </subcellularLocation>
</comment>
<evidence type="ECO:0000256" key="1">
    <source>
        <dbReference type="ARBA" id="ARBA00004141"/>
    </source>
</evidence>
<feature type="transmembrane region" description="Helical" evidence="12">
    <location>
        <begin position="15"/>
        <end position="38"/>
    </location>
</feature>
<keyword evidence="4 11" id="KW-0808">Transferase</keyword>
<dbReference type="PIRSF" id="PIRSF000847">
    <property type="entry name" value="Phos_ph_gly_syn"/>
    <property type="match status" value="1"/>
</dbReference>
<dbReference type="GO" id="GO:0016020">
    <property type="term" value="C:membrane"/>
    <property type="evidence" value="ECO:0007669"/>
    <property type="project" value="UniProtKB-SubCell"/>
</dbReference>
<comment type="caution">
    <text evidence="13">The sequence shown here is derived from an EMBL/GenBank/DDBJ whole genome shotgun (WGS) entry which is preliminary data.</text>
</comment>
<dbReference type="AlphaFoldDB" id="A0A8J3YFH2"/>
<evidence type="ECO:0000256" key="10">
    <source>
        <dbReference type="ARBA" id="ARBA00023264"/>
    </source>
</evidence>
<evidence type="ECO:0000256" key="5">
    <source>
        <dbReference type="ARBA" id="ARBA00022692"/>
    </source>
</evidence>
<dbReference type="Pfam" id="PF01066">
    <property type="entry name" value="CDP-OH_P_transf"/>
    <property type="match status" value="1"/>
</dbReference>
<comment type="similarity">
    <text evidence="2 11">Belongs to the CDP-alcohol phosphatidyltransferase class-I family.</text>
</comment>
<evidence type="ECO:0000256" key="2">
    <source>
        <dbReference type="ARBA" id="ARBA00010441"/>
    </source>
</evidence>
<gene>
    <name evidence="13" type="ORF">Val02_10800</name>
</gene>
<dbReference type="InterPro" id="IPR004570">
    <property type="entry name" value="Phosphatidylglycerol_P_synth"/>
</dbReference>
<feature type="transmembrane region" description="Helical" evidence="12">
    <location>
        <begin position="164"/>
        <end position="186"/>
    </location>
</feature>
<feature type="transmembrane region" description="Helical" evidence="12">
    <location>
        <begin position="133"/>
        <end position="152"/>
    </location>
</feature>
<feature type="transmembrane region" description="Helical" evidence="12">
    <location>
        <begin position="44"/>
        <end position="64"/>
    </location>
</feature>
<dbReference type="InterPro" id="IPR000462">
    <property type="entry name" value="CDP-OH_P_trans"/>
</dbReference>
<dbReference type="UniPathway" id="UPA00085"/>
<dbReference type="RefSeq" id="WP_203897764.1">
    <property type="nucleotide sequence ID" value="NZ_BOPF01000003.1"/>
</dbReference>
<proteinExistence type="inferred from homology"/>
<evidence type="ECO:0000256" key="4">
    <source>
        <dbReference type="ARBA" id="ARBA00022679"/>
    </source>
</evidence>
<accession>A0A8J3YFH2</accession>
<dbReference type="InterPro" id="IPR043130">
    <property type="entry name" value="CDP-OH_PTrfase_TM_dom"/>
</dbReference>
<keyword evidence="10" id="KW-1208">Phospholipid metabolism</keyword>
<keyword evidence="3" id="KW-0444">Lipid biosynthesis</keyword>
<evidence type="ECO:0000313" key="14">
    <source>
        <dbReference type="Proteomes" id="UP000619260"/>
    </source>
</evidence>
<evidence type="ECO:0000256" key="11">
    <source>
        <dbReference type="RuleBase" id="RU003750"/>
    </source>
</evidence>
<organism evidence="13 14">
    <name type="scientific">Virgisporangium aliadipatigenens</name>
    <dbReference type="NCBI Taxonomy" id="741659"/>
    <lineage>
        <taxon>Bacteria</taxon>
        <taxon>Bacillati</taxon>
        <taxon>Actinomycetota</taxon>
        <taxon>Actinomycetes</taxon>
        <taxon>Micromonosporales</taxon>
        <taxon>Micromonosporaceae</taxon>
        <taxon>Virgisporangium</taxon>
    </lineage>
</organism>
<keyword evidence="9" id="KW-0594">Phospholipid biosynthesis</keyword>
<sequence>MEPTQTNAVPVRDRIFTLANCVSFARLLGVPIFLYLFFVADAPVAAVGVLMVGGTTDWIDGWLARRMKQVSRLGELLDPFADRLYIAATVVAFTVRGVLPWWFTGALLVREVTVGVGLAALRSLGYQPFRVHYVGKTATFLLLAAFPLLLLADAVPATWDVSHAAGWSLAWWGIVLYWVAAAFYLFQVVDLARKREVAT</sequence>
<dbReference type="InterPro" id="IPR048254">
    <property type="entry name" value="CDP_ALCOHOL_P_TRANSF_CS"/>
</dbReference>
<evidence type="ECO:0000256" key="6">
    <source>
        <dbReference type="ARBA" id="ARBA00022989"/>
    </source>
</evidence>
<feature type="transmembrane region" description="Helical" evidence="12">
    <location>
        <begin position="101"/>
        <end position="121"/>
    </location>
</feature>
<evidence type="ECO:0000256" key="3">
    <source>
        <dbReference type="ARBA" id="ARBA00022516"/>
    </source>
</evidence>
<evidence type="ECO:0000256" key="12">
    <source>
        <dbReference type="SAM" id="Phobius"/>
    </source>
</evidence>
<keyword evidence="14" id="KW-1185">Reference proteome</keyword>
<keyword evidence="5 12" id="KW-0812">Transmembrane</keyword>
<evidence type="ECO:0000256" key="9">
    <source>
        <dbReference type="ARBA" id="ARBA00023209"/>
    </source>
</evidence>
<dbReference type="Proteomes" id="UP000619260">
    <property type="component" value="Unassembled WGS sequence"/>
</dbReference>
<dbReference type="PANTHER" id="PTHR14269:SF62">
    <property type="entry name" value="CDP-DIACYLGLYCEROL--GLYCEROL-3-PHOSPHATE 3-PHOSPHATIDYLTRANSFERASE 1, CHLOROPLASTIC"/>
    <property type="match status" value="1"/>
</dbReference>
<dbReference type="EMBL" id="BOPF01000003">
    <property type="protein sequence ID" value="GIJ44194.1"/>
    <property type="molecule type" value="Genomic_DNA"/>
</dbReference>
<dbReference type="InterPro" id="IPR050324">
    <property type="entry name" value="CDP-alcohol_PTase-I"/>
</dbReference>
<protein>
    <submittedName>
        <fullName evidence="13">CDP-diacylglycerol--glycerol-3-phosphate 3-phosphatidyltransferase</fullName>
    </submittedName>
</protein>
<evidence type="ECO:0000313" key="13">
    <source>
        <dbReference type="EMBL" id="GIJ44194.1"/>
    </source>
</evidence>
<reference evidence="13" key="1">
    <citation type="submission" date="2021-01" db="EMBL/GenBank/DDBJ databases">
        <title>Whole genome shotgun sequence of Virgisporangium aliadipatigenens NBRC 105644.</title>
        <authorList>
            <person name="Komaki H."/>
            <person name="Tamura T."/>
        </authorList>
    </citation>
    <scope>NUCLEOTIDE SEQUENCE</scope>
    <source>
        <strain evidence="13">NBRC 105644</strain>
    </source>
</reference>
<feature type="transmembrane region" description="Helical" evidence="12">
    <location>
        <begin position="76"/>
        <end position="95"/>
    </location>
</feature>
<dbReference type="PANTHER" id="PTHR14269">
    <property type="entry name" value="CDP-DIACYLGLYCEROL--GLYCEROL-3-PHOSPHATE 3-PHOSPHATIDYLTRANSFERASE-RELATED"/>
    <property type="match status" value="1"/>
</dbReference>
<dbReference type="GO" id="GO:0008444">
    <property type="term" value="F:CDP-diacylglycerol-glycerol-3-phosphate 3-phosphatidyltransferase activity"/>
    <property type="evidence" value="ECO:0007669"/>
    <property type="project" value="InterPro"/>
</dbReference>
<dbReference type="GO" id="GO:0046474">
    <property type="term" value="P:glycerophospholipid biosynthetic process"/>
    <property type="evidence" value="ECO:0007669"/>
    <property type="project" value="TreeGrafter"/>
</dbReference>